<dbReference type="Pfam" id="PF02325">
    <property type="entry name" value="CCB3_YggT"/>
    <property type="match status" value="1"/>
</dbReference>
<dbReference type="AlphaFoldDB" id="A0A0B8P0E9"/>
<feature type="transmembrane region" description="Helical" evidence="1">
    <location>
        <begin position="12"/>
        <end position="33"/>
    </location>
</feature>
<evidence type="ECO:0000313" key="5">
    <source>
        <dbReference type="Proteomes" id="UP000031671"/>
    </source>
</evidence>
<keyword evidence="1" id="KW-1133">Transmembrane helix</keyword>
<dbReference type="EMBL" id="BBSA01000013">
    <property type="protein sequence ID" value="GAM64477.1"/>
    <property type="molecule type" value="Genomic_DNA"/>
</dbReference>
<reference evidence="4 5" key="3">
    <citation type="submission" date="2015-01" db="EMBL/GenBank/DDBJ databases">
        <authorList>
            <consortium name="NBRP consortium"/>
            <person name="Sawabe T."/>
            <person name="Meirelles P."/>
            <person name="Feng G."/>
            <person name="Sayaka M."/>
            <person name="Hattori M."/>
            <person name="Ohkuma M."/>
        </authorList>
    </citation>
    <scope>NUCLEOTIDE SEQUENCE [LARGE SCALE GENOMIC DNA]</scope>
    <source>
        <strain evidence="5">JCM 19231</strain>
        <strain evidence="2">JCM19231</strain>
        <strain evidence="3 4">JCM19232</strain>
    </source>
</reference>
<dbReference type="GO" id="GO:0016020">
    <property type="term" value="C:membrane"/>
    <property type="evidence" value="ECO:0007669"/>
    <property type="project" value="InterPro"/>
</dbReference>
<organism evidence="2 5">
    <name type="scientific">Vibrio ishigakensis</name>
    <dbReference type="NCBI Taxonomy" id="1481914"/>
    <lineage>
        <taxon>Bacteria</taxon>
        <taxon>Pseudomonadati</taxon>
        <taxon>Pseudomonadota</taxon>
        <taxon>Gammaproteobacteria</taxon>
        <taxon>Vibrionales</taxon>
        <taxon>Vibrionaceae</taxon>
        <taxon>Vibrio</taxon>
    </lineage>
</organism>
<reference evidence="2 5" key="1">
    <citation type="submission" date="2015-01" db="EMBL/GenBank/DDBJ databases">
        <title>Vibrio sp. C1 JCM 19231 whole genome shotgun sequence.</title>
        <authorList>
            <person name="Sawabe T."/>
            <person name="Meirelles P."/>
            <person name="Feng G."/>
            <person name="Sayaka M."/>
            <person name="Hattori M."/>
            <person name="Ohkuma M."/>
        </authorList>
    </citation>
    <scope>NUCLEOTIDE SEQUENCE [LARGE SCALE GENOMIC DNA]</scope>
    <source>
        <strain evidence="5">JCM 19231</strain>
        <strain evidence="2">JCM19231</strain>
    </source>
</reference>
<dbReference type="Proteomes" id="UP000031671">
    <property type="component" value="Unassembled WGS sequence"/>
</dbReference>
<reference evidence="3 4" key="2">
    <citation type="submission" date="2015-01" db="EMBL/GenBank/DDBJ databases">
        <title>Vibrio sp. C5 JCM 19232 whole genome shotgun sequence.</title>
        <authorList>
            <person name="Sawabe T."/>
            <person name="Meirelles P."/>
            <person name="Feng G."/>
            <person name="Sayaka M."/>
            <person name="Hattori M."/>
            <person name="Ohkuma M."/>
        </authorList>
    </citation>
    <scope>NUCLEOTIDE SEQUENCE [LARGE SCALE GENOMIC DNA]</scope>
    <source>
        <strain evidence="3 4">JCM19232</strain>
    </source>
</reference>
<evidence type="ECO:0000313" key="2">
    <source>
        <dbReference type="EMBL" id="GAM58052.1"/>
    </source>
</evidence>
<gene>
    <name evidence="2" type="ORF">JCM19231_352</name>
    <name evidence="3" type="ORF">JCM19232_1147</name>
</gene>
<sequence length="48" mass="5341">MLAPIRRFIPAMGGLDLSVLVLFIILQFANFLIGDLTSSLFGPIWYSL</sequence>
<dbReference type="InterPro" id="IPR003425">
    <property type="entry name" value="CCB3/YggT"/>
</dbReference>
<protein>
    <submittedName>
        <fullName evidence="2">Integral membrane protein yggT</fullName>
    </submittedName>
</protein>
<dbReference type="EMBL" id="BBRZ01000072">
    <property type="protein sequence ID" value="GAM58052.1"/>
    <property type="molecule type" value="Genomic_DNA"/>
</dbReference>
<proteinExistence type="predicted"/>
<evidence type="ECO:0000313" key="3">
    <source>
        <dbReference type="EMBL" id="GAM64477.1"/>
    </source>
</evidence>
<keyword evidence="5" id="KW-1185">Reference proteome</keyword>
<keyword evidence="1" id="KW-0812">Transmembrane</keyword>
<accession>A0A0B8PIK2</accession>
<comment type="caution">
    <text evidence="2">The sequence shown here is derived from an EMBL/GenBank/DDBJ whole genome shotgun (WGS) entry which is preliminary data.</text>
</comment>
<dbReference type="Proteomes" id="UP000031670">
    <property type="component" value="Unassembled WGS sequence"/>
</dbReference>
<name>A0A0B8P0E9_9VIBR</name>
<keyword evidence="1" id="KW-0472">Membrane</keyword>
<evidence type="ECO:0000313" key="4">
    <source>
        <dbReference type="Proteomes" id="UP000031670"/>
    </source>
</evidence>
<accession>A0A0B8P0E9</accession>
<evidence type="ECO:0000256" key="1">
    <source>
        <dbReference type="SAM" id="Phobius"/>
    </source>
</evidence>